<evidence type="ECO:0000313" key="2">
    <source>
        <dbReference type="Proteomes" id="UP000271098"/>
    </source>
</evidence>
<dbReference type="Proteomes" id="UP000271098">
    <property type="component" value="Unassembled WGS sequence"/>
</dbReference>
<protein>
    <submittedName>
        <fullName evidence="3">Secreted protein</fullName>
    </submittedName>
</protein>
<reference evidence="1 2" key="2">
    <citation type="submission" date="2018-11" db="EMBL/GenBank/DDBJ databases">
        <authorList>
            <consortium name="Pathogen Informatics"/>
        </authorList>
    </citation>
    <scope>NUCLEOTIDE SEQUENCE [LARGE SCALE GENOMIC DNA]</scope>
</reference>
<proteinExistence type="predicted"/>
<evidence type="ECO:0000313" key="3">
    <source>
        <dbReference type="WBParaSite" id="GPUH_0002464001-mRNA-1"/>
    </source>
</evidence>
<evidence type="ECO:0000313" key="1">
    <source>
        <dbReference type="EMBL" id="VDN43076.1"/>
    </source>
</evidence>
<name>A0A183EUG9_9BILA</name>
<accession>A0A183EUG9</accession>
<dbReference type="EMBL" id="UYRT01101772">
    <property type="protein sequence ID" value="VDN43076.1"/>
    <property type="molecule type" value="Genomic_DNA"/>
</dbReference>
<sequence length="117" mass="13064">MLSCVVISRHAPQLAWCKYVHDVLACRSRRRLLLLCVIGKMIYSPGMGQETSFDIGKCIVTGVLLYEMVAARYAHLLCQRVALPLQCLQLGRLLPLYVSLARLPCPGKRCCPAKGYL</sequence>
<gene>
    <name evidence="1" type="ORF">GPUH_LOCUS24610</name>
</gene>
<organism evidence="3">
    <name type="scientific">Gongylonema pulchrum</name>
    <dbReference type="NCBI Taxonomy" id="637853"/>
    <lineage>
        <taxon>Eukaryota</taxon>
        <taxon>Metazoa</taxon>
        <taxon>Ecdysozoa</taxon>
        <taxon>Nematoda</taxon>
        <taxon>Chromadorea</taxon>
        <taxon>Rhabditida</taxon>
        <taxon>Spirurina</taxon>
        <taxon>Spiruromorpha</taxon>
        <taxon>Spiruroidea</taxon>
        <taxon>Gongylonematidae</taxon>
        <taxon>Gongylonema</taxon>
    </lineage>
</organism>
<dbReference type="WBParaSite" id="GPUH_0002464001-mRNA-1">
    <property type="protein sequence ID" value="GPUH_0002464001-mRNA-1"/>
    <property type="gene ID" value="GPUH_0002464001"/>
</dbReference>
<dbReference type="AlphaFoldDB" id="A0A183EUG9"/>
<keyword evidence="2" id="KW-1185">Reference proteome</keyword>
<reference evidence="3" key="1">
    <citation type="submission" date="2016-06" db="UniProtKB">
        <authorList>
            <consortium name="WormBaseParasite"/>
        </authorList>
    </citation>
    <scope>IDENTIFICATION</scope>
</reference>